<dbReference type="SUPFAM" id="SSF51391">
    <property type="entry name" value="Thiamin phosphate synthase"/>
    <property type="match status" value="1"/>
</dbReference>
<comment type="function">
    <text evidence="9">Condenses 4-methyl-5-(beta-hydroxyethyl)thiazole monophosphate (THZ-P) and 2-methyl-4-amino-5-hydroxymethyl pyrimidine pyrophosphate (HMP-PP) to form thiamine monophosphate (TMP).</text>
</comment>
<dbReference type="GO" id="GO:0009229">
    <property type="term" value="P:thiamine diphosphate biosynthetic process"/>
    <property type="evidence" value="ECO:0007669"/>
    <property type="project" value="UniProtKB-UniRule"/>
</dbReference>
<dbReference type="CDD" id="cd00564">
    <property type="entry name" value="TMP_TenI"/>
    <property type="match status" value="1"/>
</dbReference>
<dbReference type="InterPro" id="IPR034291">
    <property type="entry name" value="TMP_synthase"/>
</dbReference>
<evidence type="ECO:0000256" key="10">
    <source>
        <dbReference type="RuleBase" id="RU003826"/>
    </source>
</evidence>
<keyword evidence="4 9" id="KW-0460">Magnesium</keyword>
<evidence type="ECO:0000313" key="13">
    <source>
        <dbReference type="EMBL" id="AXH00266.1"/>
    </source>
</evidence>
<dbReference type="Pfam" id="PF02581">
    <property type="entry name" value="TMP-TENI"/>
    <property type="match status" value="1"/>
</dbReference>
<comment type="catalytic activity">
    <reaction evidence="8 9 10">
        <text>2-[(2R,5Z)-2-carboxy-4-methylthiazol-5(2H)-ylidene]ethyl phosphate + 4-amino-2-methyl-5-(diphosphooxymethyl)pyrimidine + 2 H(+) = thiamine phosphate + CO2 + diphosphate</text>
        <dbReference type="Rhea" id="RHEA:47844"/>
        <dbReference type="ChEBI" id="CHEBI:15378"/>
        <dbReference type="ChEBI" id="CHEBI:16526"/>
        <dbReference type="ChEBI" id="CHEBI:33019"/>
        <dbReference type="ChEBI" id="CHEBI:37575"/>
        <dbReference type="ChEBI" id="CHEBI:57841"/>
        <dbReference type="ChEBI" id="CHEBI:62899"/>
        <dbReference type="EC" id="2.5.1.3"/>
    </reaction>
</comment>
<evidence type="ECO:0000256" key="7">
    <source>
        <dbReference type="ARBA" id="ARBA00047851"/>
    </source>
</evidence>
<comment type="cofactor">
    <cofactor evidence="9">
        <name>Mg(2+)</name>
        <dbReference type="ChEBI" id="CHEBI:18420"/>
    </cofactor>
    <text evidence="9">Binds 1 Mg(2+) ion per subunit.</text>
</comment>
<gene>
    <name evidence="9 13" type="primary">thiE</name>
    <name evidence="13" type="ORF">DVJ83_13800</name>
</gene>
<comment type="caution">
    <text evidence="9">Lacks conserved residue(s) required for the propagation of feature annotation.</text>
</comment>
<feature type="binding site" evidence="9">
    <location>
        <position position="92"/>
    </location>
    <ligand>
        <name>Mg(2+)</name>
        <dbReference type="ChEBI" id="CHEBI:18420"/>
    </ligand>
</feature>
<dbReference type="GO" id="GO:0005737">
    <property type="term" value="C:cytoplasm"/>
    <property type="evidence" value="ECO:0007669"/>
    <property type="project" value="TreeGrafter"/>
</dbReference>
<evidence type="ECO:0000259" key="12">
    <source>
        <dbReference type="Pfam" id="PF02581"/>
    </source>
</evidence>
<keyword evidence="13" id="KW-0614">Plasmid</keyword>
<dbReference type="Gene3D" id="3.20.20.70">
    <property type="entry name" value="Aldolase class I"/>
    <property type="match status" value="1"/>
</dbReference>
<comment type="catalytic activity">
    <reaction evidence="6 9 10">
        <text>4-methyl-5-(2-phosphooxyethyl)-thiazole + 4-amino-2-methyl-5-(diphosphooxymethyl)pyrimidine + H(+) = thiamine phosphate + diphosphate</text>
        <dbReference type="Rhea" id="RHEA:22328"/>
        <dbReference type="ChEBI" id="CHEBI:15378"/>
        <dbReference type="ChEBI" id="CHEBI:33019"/>
        <dbReference type="ChEBI" id="CHEBI:37575"/>
        <dbReference type="ChEBI" id="CHEBI:57841"/>
        <dbReference type="ChEBI" id="CHEBI:58296"/>
        <dbReference type="EC" id="2.5.1.3"/>
    </reaction>
</comment>
<dbReference type="Proteomes" id="UP000253744">
    <property type="component" value="Plasmid pDrdA"/>
</dbReference>
<dbReference type="InterPro" id="IPR036206">
    <property type="entry name" value="ThiamineP_synth_sf"/>
</dbReference>
<dbReference type="EMBL" id="CP031159">
    <property type="protein sequence ID" value="AXH00266.1"/>
    <property type="molecule type" value="Genomic_DNA"/>
</dbReference>
<feature type="binding site" evidence="9">
    <location>
        <position position="139"/>
    </location>
    <ligand>
        <name>4-amino-2-methyl-5-(diphosphooxymethyl)pyrimidine</name>
        <dbReference type="ChEBI" id="CHEBI:57841"/>
    </ligand>
</feature>
<comment type="catalytic activity">
    <reaction evidence="7 9 10">
        <text>2-(2-carboxy-4-methylthiazol-5-yl)ethyl phosphate + 4-amino-2-methyl-5-(diphosphooxymethyl)pyrimidine + 2 H(+) = thiamine phosphate + CO2 + diphosphate</text>
        <dbReference type="Rhea" id="RHEA:47848"/>
        <dbReference type="ChEBI" id="CHEBI:15378"/>
        <dbReference type="ChEBI" id="CHEBI:16526"/>
        <dbReference type="ChEBI" id="CHEBI:33019"/>
        <dbReference type="ChEBI" id="CHEBI:37575"/>
        <dbReference type="ChEBI" id="CHEBI:57841"/>
        <dbReference type="ChEBI" id="CHEBI:62890"/>
        <dbReference type="EC" id="2.5.1.3"/>
    </reaction>
</comment>
<evidence type="ECO:0000256" key="2">
    <source>
        <dbReference type="ARBA" id="ARBA00022679"/>
    </source>
</evidence>
<evidence type="ECO:0000256" key="11">
    <source>
        <dbReference type="RuleBase" id="RU004253"/>
    </source>
</evidence>
<dbReference type="PANTHER" id="PTHR20857:SF15">
    <property type="entry name" value="THIAMINE-PHOSPHATE SYNTHASE"/>
    <property type="match status" value="1"/>
</dbReference>
<organism evidence="13 14">
    <name type="scientific">Deinococcus wulumuqiensis</name>
    <dbReference type="NCBI Taxonomy" id="980427"/>
    <lineage>
        <taxon>Bacteria</taxon>
        <taxon>Thermotogati</taxon>
        <taxon>Deinococcota</taxon>
        <taxon>Deinococci</taxon>
        <taxon>Deinococcales</taxon>
        <taxon>Deinococcaceae</taxon>
        <taxon>Deinococcus</taxon>
    </lineage>
</organism>
<keyword evidence="2 9" id="KW-0808">Transferase</keyword>
<protein>
    <recommendedName>
        <fullName evidence="9">Thiamine-phosphate synthase</fullName>
        <shortName evidence="9">TP synthase</shortName>
        <shortName evidence="9">TPS</shortName>
        <ecNumber evidence="9">2.5.1.3</ecNumber>
    </recommendedName>
    <alternativeName>
        <fullName evidence="9">Thiamine-phosphate pyrophosphorylase</fullName>
        <shortName evidence="9">TMP pyrophosphorylase</shortName>
        <shortName evidence="9">TMP-PPase</shortName>
    </alternativeName>
</protein>
<evidence type="ECO:0000256" key="4">
    <source>
        <dbReference type="ARBA" id="ARBA00022842"/>
    </source>
</evidence>
<accession>A0A345IKP3</accession>
<feature type="binding site" evidence="9">
    <location>
        <position position="73"/>
    </location>
    <ligand>
        <name>Mg(2+)</name>
        <dbReference type="ChEBI" id="CHEBI:18420"/>
    </ligand>
</feature>
<evidence type="ECO:0000313" key="14">
    <source>
        <dbReference type="Proteomes" id="UP000253744"/>
    </source>
</evidence>
<dbReference type="GO" id="GO:0004789">
    <property type="term" value="F:thiamine-phosphate diphosphorylase activity"/>
    <property type="evidence" value="ECO:0007669"/>
    <property type="project" value="UniProtKB-UniRule"/>
</dbReference>
<evidence type="ECO:0000256" key="3">
    <source>
        <dbReference type="ARBA" id="ARBA00022723"/>
    </source>
</evidence>
<keyword evidence="3 9" id="KW-0479">Metal-binding</keyword>
<dbReference type="NCBIfam" id="TIGR00693">
    <property type="entry name" value="thiE"/>
    <property type="match status" value="1"/>
</dbReference>
<feature type="binding site" evidence="9">
    <location>
        <begin position="136"/>
        <end position="138"/>
    </location>
    <ligand>
        <name>2-[(2R,5Z)-2-carboxy-4-methylthiazol-5(2H)-ylidene]ethyl phosphate</name>
        <dbReference type="ChEBI" id="CHEBI:62899"/>
    </ligand>
</feature>
<feature type="domain" description="Thiamine phosphate synthase/TenI" evidence="12">
    <location>
        <begin position="4"/>
        <end position="190"/>
    </location>
</feature>
<dbReference type="InterPro" id="IPR022998">
    <property type="entry name" value="ThiamineP_synth_TenI"/>
</dbReference>
<keyword evidence="5 9" id="KW-0784">Thiamine biosynthesis</keyword>
<evidence type="ECO:0000256" key="1">
    <source>
        <dbReference type="ARBA" id="ARBA00005165"/>
    </source>
</evidence>
<dbReference type="PANTHER" id="PTHR20857">
    <property type="entry name" value="THIAMINE-PHOSPHATE PYROPHOSPHORYLASE"/>
    <property type="match status" value="1"/>
</dbReference>
<comment type="similarity">
    <text evidence="9 10">Belongs to the thiamine-phosphate synthase family.</text>
</comment>
<proteinExistence type="inferred from homology"/>
<evidence type="ECO:0000256" key="5">
    <source>
        <dbReference type="ARBA" id="ARBA00022977"/>
    </source>
</evidence>
<reference evidence="13 14" key="1">
    <citation type="submission" date="2018-07" db="EMBL/GenBank/DDBJ databases">
        <title>Complete Genome and Methylome Analysis of Deinococcus wulumuqiensis NEB 479.</title>
        <authorList>
            <person name="Fomenkov A."/>
            <person name="Luyten Y."/>
            <person name="Vincze T."/>
            <person name="Anton B.P."/>
            <person name="Clark T."/>
            <person name="Roberts R.J."/>
            <person name="Morgan R.D."/>
        </authorList>
    </citation>
    <scope>NUCLEOTIDE SEQUENCE [LARGE SCALE GENOMIC DNA]</scope>
    <source>
        <strain evidence="13 14">NEB 479</strain>
        <plasmid evidence="14">Plasmid pdrda</plasmid>
    </source>
</reference>
<geneLocation type="plasmid" evidence="14">
    <name>pdrda</name>
</geneLocation>
<evidence type="ECO:0000256" key="9">
    <source>
        <dbReference type="HAMAP-Rule" id="MF_00097"/>
    </source>
</evidence>
<feature type="binding site" evidence="9">
    <location>
        <position position="167"/>
    </location>
    <ligand>
        <name>2-[(2R,5Z)-2-carboxy-4-methylthiazol-5(2H)-ylidene]ethyl phosphate</name>
        <dbReference type="ChEBI" id="CHEBI:62899"/>
    </ligand>
</feature>
<feature type="binding site" evidence="9">
    <location>
        <position position="72"/>
    </location>
    <ligand>
        <name>4-amino-2-methyl-5-(diphosphooxymethyl)pyrimidine</name>
        <dbReference type="ChEBI" id="CHEBI:57841"/>
    </ligand>
</feature>
<comment type="pathway">
    <text evidence="1 9 11">Cofactor biosynthesis; thiamine diphosphate biosynthesis; thiamine phosphate from 4-amino-2-methyl-5-diphosphomethylpyrimidine and 4-methyl-5-(2-phosphoethyl)-thiazole: step 1/1.</text>
</comment>
<dbReference type="EC" id="2.5.1.3" evidence="9"/>
<name>A0A345IKP3_9DEIO</name>
<dbReference type="AlphaFoldDB" id="A0A345IKP3"/>
<evidence type="ECO:0000256" key="8">
    <source>
        <dbReference type="ARBA" id="ARBA00047883"/>
    </source>
</evidence>
<feature type="binding site" evidence="9">
    <location>
        <position position="110"/>
    </location>
    <ligand>
        <name>4-amino-2-methyl-5-(diphosphooxymethyl)pyrimidine</name>
        <dbReference type="ChEBI" id="CHEBI:57841"/>
    </ligand>
</feature>
<dbReference type="InterPro" id="IPR013785">
    <property type="entry name" value="Aldolase_TIM"/>
</dbReference>
<evidence type="ECO:0000256" key="6">
    <source>
        <dbReference type="ARBA" id="ARBA00047334"/>
    </source>
</evidence>
<sequence>MGHLYLVATPRPQQPEAEFLLRVQDALDGGVDTLQLRCKADHPVYGEARPYIALAEKVRDLAHAKNVPFFVNDRVDVALAAGADGVHLGQNDLPVEWARQLTPGLRLGRSTHRPEDAERAFAEAPAYFATGPVYPTLTKPGRPAAGLEYVRHVAQLAPALPWYAIGGIDLTNVQDVLDAGATRIAVVRAVLDAGDVAGAAYALKRMVMVDR</sequence>
<dbReference type="HAMAP" id="MF_00097">
    <property type="entry name" value="TMP_synthase"/>
    <property type="match status" value="1"/>
</dbReference>
<dbReference type="STRING" id="1288484.GCA_000348665_02874"/>
<feature type="binding site" evidence="9">
    <location>
        <begin position="35"/>
        <end position="39"/>
    </location>
    <ligand>
        <name>4-amino-2-methyl-5-(diphosphooxymethyl)pyrimidine</name>
        <dbReference type="ChEBI" id="CHEBI:57841"/>
    </ligand>
</feature>
<dbReference type="UniPathway" id="UPA00060">
    <property type="reaction ID" value="UER00141"/>
</dbReference>
<dbReference type="KEGG" id="dwu:DVJ83_13800"/>
<dbReference type="GO" id="GO:0000287">
    <property type="term" value="F:magnesium ion binding"/>
    <property type="evidence" value="ECO:0007669"/>
    <property type="project" value="UniProtKB-UniRule"/>
</dbReference>
<dbReference type="GO" id="GO:0009228">
    <property type="term" value="P:thiamine biosynthetic process"/>
    <property type="evidence" value="ECO:0007669"/>
    <property type="project" value="UniProtKB-KW"/>
</dbReference>